<keyword evidence="14" id="KW-0067">ATP-binding</keyword>
<evidence type="ECO:0000256" key="20">
    <source>
        <dbReference type="ARBA" id="ARBA00048679"/>
    </source>
</evidence>
<keyword evidence="16 21" id="KW-0472">Membrane</keyword>
<dbReference type="GO" id="GO:0005886">
    <property type="term" value="C:plasma membrane"/>
    <property type="evidence" value="ECO:0007669"/>
    <property type="project" value="UniProtKB-SubCell"/>
</dbReference>
<dbReference type="EMBL" id="SDRB02012048">
    <property type="protein sequence ID" value="THF99085.1"/>
    <property type="molecule type" value="Genomic_DNA"/>
</dbReference>
<keyword evidence="9 21" id="KW-0812">Transmembrane</keyword>
<comment type="caution">
    <text evidence="23">The sequence shown here is derived from an EMBL/GenBank/DDBJ whole genome shotgun (WGS) entry which is preliminary data.</text>
</comment>
<evidence type="ECO:0000256" key="21">
    <source>
        <dbReference type="SAM" id="Phobius"/>
    </source>
</evidence>
<evidence type="ECO:0000313" key="24">
    <source>
        <dbReference type="Proteomes" id="UP000306102"/>
    </source>
</evidence>
<dbReference type="EC" id="2.7.11.1" evidence="3"/>
<dbReference type="InterPro" id="IPR011009">
    <property type="entry name" value="Kinase-like_dom_sf"/>
</dbReference>
<accession>A0A4S4DBW3</accession>
<evidence type="ECO:0000256" key="6">
    <source>
        <dbReference type="ARBA" id="ARBA00022553"/>
    </source>
</evidence>
<keyword evidence="4" id="KW-1003">Cell membrane</keyword>
<dbReference type="InterPro" id="IPR000719">
    <property type="entry name" value="Prot_kinase_dom"/>
</dbReference>
<evidence type="ECO:0000256" key="13">
    <source>
        <dbReference type="ARBA" id="ARBA00022777"/>
    </source>
</evidence>
<evidence type="ECO:0000256" key="16">
    <source>
        <dbReference type="ARBA" id="ARBA00023136"/>
    </source>
</evidence>
<dbReference type="AlphaFoldDB" id="A0A4S4DBW3"/>
<evidence type="ECO:0000256" key="17">
    <source>
        <dbReference type="ARBA" id="ARBA00023170"/>
    </source>
</evidence>
<reference evidence="23 24" key="1">
    <citation type="journal article" date="2018" name="Proc. Natl. Acad. Sci. U.S.A.">
        <title>Draft genome sequence of Camellia sinensis var. sinensis provides insights into the evolution of the tea genome and tea quality.</title>
        <authorList>
            <person name="Wei C."/>
            <person name="Yang H."/>
            <person name="Wang S."/>
            <person name="Zhao J."/>
            <person name="Liu C."/>
            <person name="Gao L."/>
            <person name="Xia E."/>
            <person name="Lu Y."/>
            <person name="Tai Y."/>
            <person name="She G."/>
            <person name="Sun J."/>
            <person name="Cao H."/>
            <person name="Tong W."/>
            <person name="Gao Q."/>
            <person name="Li Y."/>
            <person name="Deng W."/>
            <person name="Jiang X."/>
            <person name="Wang W."/>
            <person name="Chen Q."/>
            <person name="Zhang S."/>
            <person name="Li H."/>
            <person name="Wu J."/>
            <person name="Wang P."/>
            <person name="Li P."/>
            <person name="Shi C."/>
            <person name="Zheng F."/>
            <person name="Jian J."/>
            <person name="Huang B."/>
            <person name="Shan D."/>
            <person name="Shi M."/>
            <person name="Fang C."/>
            <person name="Yue Y."/>
            <person name="Li F."/>
            <person name="Li D."/>
            <person name="Wei S."/>
            <person name="Han B."/>
            <person name="Jiang C."/>
            <person name="Yin Y."/>
            <person name="Xia T."/>
            <person name="Zhang Z."/>
            <person name="Bennetzen J.L."/>
            <person name="Zhao S."/>
            <person name="Wan X."/>
        </authorList>
    </citation>
    <scope>NUCLEOTIDE SEQUENCE [LARGE SCALE GENOMIC DNA]</scope>
    <source>
        <strain evidence="24">cv. Shuchazao</strain>
        <tissue evidence="23">Leaf</tissue>
    </source>
</reference>
<keyword evidence="7" id="KW-0433">Leucine-rich repeat</keyword>
<evidence type="ECO:0000256" key="19">
    <source>
        <dbReference type="ARBA" id="ARBA00047899"/>
    </source>
</evidence>
<dbReference type="STRING" id="542762.A0A4S4DBW3"/>
<dbReference type="FunFam" id="3.80.10.10:FF:000383">
    <property type="entry name" value="Leucine-rich repeat receptor protein kinase EMS1"/>
    <property type="match status" value="1"/>
</dbReference>
<evidence type="ECO:0000256" key="4">
    <source>
        <dbReference type="ARBA" id="ARBA00022475"/>
    </source>
</evidence>
<dbReference type="Proteomes" id="UP000306102">
    <property type="component" value="Unassembled WGS sequence"/>
</dbReference>
<feature type="domain" description="Protein kinase" evidence="22">
    <location>
        <begin position="398"/>
        <end position="694"/>
    </location>
</feature>
<dbReference type="Gene3D" id="3.30.200.20">
    <property type="entry name" value="Phosphorylase Kinase, domain 1"/>
    <property type="match status" value="1"/>
</dbReference>
<dbReference type="InterPro" id="IPR032675">
    <property type="entry name" value="LRR_dom_sf"/>
</dbReference>
<evidence type="ECO:0000256" key="18">
    <source>
        <dbReference type="ARBA" id="ARBA00023180"/>
    </source>
</evidence>
<evidence type="ECO:0000256" key="14">
    <source>
        <dbReference type="ARBA" id="ARBA00022840"/>
    </source>
</evidence>
<dbReference type="Gene3D" id="3.80.10.10">
    <property type="entry name" value="Ribonuclease Inhibitor"/>
    <property type="match status" value="1"/>
</dbReference>
<comment type="catalytic activity">
    <reaction evidence="20">
        <text>L-seryl-[protein] + ATP = O-phospho-L-seryl-[protein] + ADP + H(+)</text>
        <dbReference type="Rhea" id="RHEA:17989"/>
        <dbReference type="Rhea" id="RHEA-COMP:9863"/>
        <dbReference type="Rhea" id="RHEA-COMP:11604"/>
        <dbReference type="ChEBI" id="CHEBI:15378"/>
        <dbReference type="ChEBI" id="CHEBI:29999"/>
        <dbReference type="ChEBI" id="CHEBI:30616"/>
        <dbReference type="ChEBI" id="CHEBI:83421"/>
        <dbReference type="ChEBI" id="CHEBI:456216"/>
        <dbReference type="EC" id="2.7.11.1"/>
    </reaction>
</comment>
<dbReference type="InterPro" id="IPR001245">
    <property type="entry name" value="Ser-Thr/Tyr_kinase_cat_dom"/>
</dbReference>
<evidence type="ECO:0000256" key="5">
    <source>
        <dbReference type="ARBA" id="ARBA00022527"/>
    </source>
</evidence>
<comment type="subcellular location">
    <subcellularLocation>
        <location evidence="1">Cell membrane</location>
        <topology evidence="1">Single-pass membrane protein</topology>
    </subcellularLocation>
</comment>
<sequence>MNLGNLQSIWWFNVRDNLLGRGGYDHYRGFITSITNCSMLQMIDSGLNKFGGMLPYSITNLSTQLTWLDFGGNMISGSIPTEIAKLINLDTLIMTDNFLTDHIPYSIGKLSILIYLDLSKNQFSGNLPPHVGNLTTILDLYLFNNILEGTIPSSLGNCMKLVSMFISENKFIGTIPNQLLSLPSISVLLNLSYNSLNGSLPAEVGNLTQLAVLDVSNNDLSGEIPNNLGNCLVMQKLYMQGNFFQGPIPYLPGLKNIQYLDLSHNNLSGQIPQFLANFSFLLYLNLSYNNLEGKVPVNGVFGNASSIQVLGNMNLCWGIQELHLKSCPVSETKKHKKHFALKLILVIVSIALCSFLFCFSLALYWMKKVRNKHLPTSSLGNFYQKGSYEEILKATSGFASQNLIGSSNSGTVYKGTLDSGDTDTAVAVKVLNLQQRGASKSFINKCQALRNIRHRNLIKILTVCLSIDFDRNDFIALVYQFMPNGSLEEWLHLKDEHHRQRSLNVLQRISIAIDIASALHYPSNVLLDNDMTARVSDFGLARLLSKFNKEANLNQFSSLGIKRTIGYAAPEYGMGGNVSAKGDLYSFGILLLEMFTGKRPTDEPFKDNFNLHNFVKHSLPDQAMGIVDQSALHKAVVGEATNSASCWNDMRSEKIECLISAFQIGVSCSAEVPQDRMDTKQVLRELLSVKDIYLRIRMVGNANRQPQ</sequence>
<dbReference type="GO" id="GO:0005524">
    <property type="term" value="F:ATP binding"/>
    <property type="evidence" value="ECO:0007669"/>
    <property type="project" value="UniProtKB-KW"/>
</dbReference>
<keyword evidence="8" id="KW-0808">Transferase</keyword>
<evidence type="ECO:0000256" key="1">
    <source>
        <dbReference type="ARBA" id="ARBA00004162"/>
    </source>
</evidence>
<dbReference type="Gene3D" id="1.10.510.10">
    <property type="entry name" value="Transferase(Phosphotransferase) domain 1"/>
    <property type="match status" value="1"/>
</dbReference>
<dbReference type="PRINTS" id="PR00019">
    <property type="entry name" value="LEURICHRPT"/>
</dbReference>
<dbReference type="InterPro" id="IPR051809">
    <property type="entry name" value="Plant_receptor-like_S/T_kinase"/>
</dbReference>
<evidence type="ECO:0000256" key="3">
    <source>
        <dbReference type="ARBA" id="ARBA00012513"/>
    </source>
</evidence>
<dbReference type="InterPro" id="IPR001611">
    <property type="entry name" value="Leu-rich_rpt"/>
</dbReference>
<keyword evidence="18" id="KW-0325">Glycoprotein</keyword>
<dbReference type="GO" id="GO:0004674">
    <property type="term" value="F:protein serine/threonine kinase activity"/>
    <property type="evidence" value="ECO:0007669"/>
    <property type="project" value="UniProtKB-KW"/>
</dbReference>
<dbReference type="SUPFAM" id="SSF52058">
    <property type="entry name" value="L domain-like"/>
    <property type="match status" value="1"/>
</dbReference>
<evidence type="ECO:0000256" key="9">
    <source>
        <dbReference type="ARBA" id="ARBA00022692"/>
    </source>
</evidence>
<comment type="similarity">
    <text evidence="2">Belongs to the RLP family.</text>
</comment>
<feature type="transmembrane region" description="Helical" evidence="21">
    <location>
        <begin position="343"/>
        <end position="366"/>
    </location>
</feature>
<comment type="catalytic activity">
    <reaction evidence="19">
        <text>L-threonyl-[protein] + ATP = O-phospho-L-threonyl-[protein] + ADP + H(+)</text>
        <dbReference type="Rhea" id="RHEA:46608"/>
        <dbReference type="Rhea" id="RHEA-COMP:11060"/>
        <dbReference type="Rhea" id="RHEA-COMP:11605"/>
        <dbReference type="ChEBI" id="CHEBI:15378"/>
        <dbReference type="ChEBI" id="CHEBI:30013"/>
        <dbReference type="ChEBI" id="CHEBI:30616"/>
        <dbReference type="ChEBI" id="CHEBI:61977"/>
        <dbReference type="ChEBI" id="CHEBI:456216"/>
        <dbReference type="EC" id="2.7.11.1"/>
    </reaction>
</comment>
<keyword evidence="5" id="KW-0723">Serine/threonine-protein kinase</keyword>
<dbReference type="FunFam" id="3.30.200.20:FF:000432">
    <property type="entry name" value="LRR receptor-like serine/threonine-protein kinase EFR"/>
    <property type="match status" value="1"/>
</dbReference>
<dbReference type="FunFam" id="1.10.510.10:FF:000358">
    <property type="entry name" value="Putative leucine-rich repeat receptor-like serine/threonine-protein kinase"/>
    <property type="match status" value="1"/>
</dbReference>
<keyword evidence="6" id="KW-0597">Phosphoprotein</keyword>
<evidence type="ECO:0000256" key="7">
    <source>
        <dbReference type="ARBA" id="ARBA00022614"/>
    </source>
</evidence>
<organism evidence="23 24">
    <name type="scientific">Camellia sinensis var. sinensis</name>
    <name type="common">China tea</name>
    <dbReference type="NCBI Taxonomy" id="542762"/>
    <lineage>
        <taxon>Eukaryota</taxon>
        <taxon>Viridiplantae</taxon>
        <taxon>Streptophyta</taxon>
        <taxon>Embryophyta</taxon>
        <taxon>Tracheophyta</taxon>
        <taxon>Spermatophyta</taxon>
        <taxon>Magnoliopsida</taxon>
        <taxon>eudicotyledons</taxon>
        <taxon>Gunneridae</taxon>
        <taxon>Pentapetalae</taxon>
        <taxon>asterids</taxon>
        <taxon>Ericales</taxon>
        <taxon>Theaceae</taxon>
        <taxon>Camellia</taxon>
    </lineage>
</organism>
<evidence type="ECO:0000256" key="2">
    <source>
        <dbReference type="ARBA" id="ARBA00009592"/>
    </source>
</evidence>
<evidence type="ECO:0000256" key="15">
    <source>
        <dbReference type="ARBA" id="ARBA00022989"/>
    </source>
</evidence>
<keyword evidence="11" id="KW-0677">Repeat</keyword>
<keyword evidence="15 21" id="KW-1133">Transmembrane helix</keyword>
<keyword evidence="17" id="KW-0675">Receptor</keyword>
<keyword evidence="12" id="KW-0547">Nucleotide-binding</keyword>
<dbReference type="PANTHER" id="PTHR27008">
    <property type="entry name" value="OS04G0122200 PROTEIN"/>
    <property type="match status" value="1"/>
</dbReference>
<dbReference type="SUPFAM" id="SSF56112">
    <property type="entry name" value="Protein kinase-like (PK-like)"/>
    <property type="match status" value="1"/>
</dbReference>
<gene>
    <name evidence="23" type="ORF">TEA_007042</name>
</gene>
<keyword evidence="24" id="KW-1185">Reference proteome</keyword>
<evidence type="ECO:0000259" key="22">
    <source>
        <dbReference type="PROSITE" id="PS50011"/>
    </source>
</evidence>
<evidence type="ECO:0000256" key="8">
    <source>
        <dbReference type="ARBA" id="ARBA00022679"/>
    </source>
</evidence>
<dbReference type="Pfam" id="PF00560">
    <property type="entry name" value="LRR_1"/>
    <property type="match status" value="5"/>
</dbReference>
<evidence type="ECO:0000256" key="12">
    <source>
        <dbReference type="ARBA" id="ARBA00022741"/>
    </source>
</evidence>
<dbReference type="PANTHER" id="PTHR27008:SF494">
    <property type="entry name" value="PROTEIN KINASE DOMAIN-CONTAINING PROTEIN"/>
    <property type="match status" value="1"/>
</dbReference>
<protein>
    <recommendedName>
        <fullName evidence="3">non-specific serine/threonine protein kinase</fullName>
        <ecNumber evidence="3">2.7.11.1</ecNumber>
    </recommendedName>
</protein>
<keyword evidence="13" id="KW-0418">Kinase</keyword>
<evidence type="ECO:0000256" key="11">
    <source>
        <dbReference type="ARBA" id="ARBA00022737"/>
    </source>
</evidence>
<dbReference type="Pfam" id="PF07714">
    <property type="entry name" value="PK_Tyr_Ser-Thr"/>
    <property type="match status" value="1"/>
</dbReference>
<evidence type="ECO:0000313" key="23">
    <source>
        <dbReference type="EMBL" id="THF99085.1"/>
    </source>
</evidence>
<dbReference type="PROSITE" id="PS50011">
    <property type="entry name" value="PROTEIN_KINASE_DOM"/>
    <property type="match status" value="1"/>
</dbReference>
<dbReference type="FunFam" id="3.80.10.10:FF:000111">
    <property type="entry name" value="LRR receptor-like serine/threonine-protein kinase ERECTA"/>
    <property type="match status" value="1"/>
</dbReference>
<name>A0A4S4DBW3_CAMSN</name>
<keyword evidence="10" id="KW-0732">Signal</keyword>
<evidence type="ECO:0000256" key="10">
    <source>
        <dbReference type="ARBA" id="ARBA00022729"/>
    </source>
</evidence>
<proteinExistence type="inferred from homology"/>